<dbReference type="NCBIfam" id="TIGR02746">
    <property type="entry name" value="TraC-F-type"/>
    <property type="match status" value="1"/>
</dbReference>
<dbReference type="Pfam" id="PF19044">
    <property type="entry name" value="P-loop_TraG"/>
    <property type="match status" value="1"/>
</dbReference>
<reference evidence="2 3" key="1">
    <citation type="submission" date="2017-11" db="EMBL/GenBank/DDBJ databases">
        <title>Genome sequence of Pantoea cypripedii NE1.</title>
        <authorList>
            <person name="Nascimento F.X."/>
        </authorList>
    </citation>
    <scope>NUCLEOTIDE SEQUENCE [LARGE SCALE GENOMIC DNA]</scope>
    <source>
        <strain evidence="2 3">NE1</strain>
        <plasmid evidence="3">pne1b</plasmid>
    </source>
</reference>
<dbReference type="InterPro" id="IPR014117">
    <property type="entry name" value="TraC-F-type"/>
</dbReference>
<dbReference type="EMBL" id="CP024770">
    <property type="protein sequence ID" value="QGY32534.1"/>
    <property type="molecule type" value="Genomic_DNA"/>
</dbReference>
<dbReference type="Gene3D" id="1.10.8.730">
    <property type="match status" value="1"/>
</dbReference>
<proteinExistence type="predicted"/>
<dbReference type="PANTHER" id="PTHR38467">
    <property type="match status" value="1"/>
</dbReference>
<evidence type="ECO:0000313" key="3">
    <source>
        <dbReference type="Proteomes" id="UP000502005"/>
    </source>
</evidence>
<geneLocation type="plasmid" evidence="3">
    <name>pne1b</name>
</geneLocation>
<dbReference type="Proteomes" id="UP000502005">
    <property type="component" value="Plasmid pNE1B"/>
</dbReference>
<dbReference type="PANTHER" id="PTHR38467:SF1">
    <property type="entry name" value="CONJUGATIVE TRANSFER: ASSEMBLY"/>
    <property type="match status" value="1"/>
</dbReference>
<dbReference type="Pfam" id="PF11130">
    <property type="entry name" value="TraC_F_IV"/>
    <property type="match status" value="1"/>
</dbReference>
<gene>
    <name evidence="2" type="primary">traC</name>
    <name evidence="2" type="ORF">CUN67_26600</name>
</gene>
<evidence type="ECO:0000313" key="2">
    <source>
        <dbReference type="EMBL" id="QGY32534.1"/>
    </source>
</evidence>
<dbReference type="InterPro" id="IPR025955">
    <property type="entry name" value="TraC/Conjuga_ATPase"/>
</dbReference>
<dbReference type="Gene3D" id="3.40.50.300">
    <property type="entry name" value="P-loop containing nucleotide triphosphate hydrolases"/>
    <property type="match status" value="1"/>
</dbReference>
<evidence type="ECO:0000259" key="1">
    <source>
        <dbReference type="Pfam" id="PF19044"/>
    </source>
</evidence>
<accession>A0A6B9G4T8</accession>
<dbReference type="AlphaFoldDB" id="A0A6B9G4T8"/>
<dbReference type="InterPro" id="IPR053155">
    <property type="entry name" value="F-pilin_assembly_TraC"/>
</dbReference>
<dbReference type="InterPro" id="IPR043964">
    <property type="entry name" value="P-loop_TraG"/>
</dbReference>
<name>A0A6B9G4T8_PANCY</name>
<dbReference type="RefSeq" id="WP_208718434.1">
    <property type="nucleotide sequence ID" value="NZ_CP024770.1"/>
</dbReference>
<dbReference type="SUPFAM" id="SSF52540">
    <property type="entry name" value="P-loop containing nucleoside triphosphate hydrolases"/>
    <property type="match status" value="1"/>
</dbReference>
<dbReference type="InterPro" id="IPR027417">
    <property type="entry name" value="P-loop_NTPase"/>
</dbReference>
<protein>
    <submittedName>
        <fullName evidence="2">Type IV secretion system protein TraC</fullName>
    </submittedName>
</protein>
<sequence>MKLPKDFRFDPLNVVETVSGILGEHDTTSETREKLLELDYPHIRDLLPFRDYDSDSQIWVNQDSLGFVIEAQPLIGANEALAESLEYIARDIIPRETPLQVMLVSSRAIKDQVEYGLKNFAWHGHRADECNDITARFYLNGARYHFSNGLDHPLTLRDYRLFFIWSTPVKSVSETDFIRLRDIRRNLLNALNSADIWSQAIGVSEFNNVLREFFNHDPDCLERYSAAYDPAADLRAQFVDPSTAWLLKPSHIRIKGMNRENRPFSARMVNLNLDRNPQEHYLWQNGNILQDLASPTNGIPCPFIFSMVLVTEEQMKSQGEANSRFLSLDARVNTSYAKYIPSTKSQYAEWSDIRPRLLSNQTSLTSYFCGMALFCPDDDDLTSRYTEKALHACAVQKLRFVRADFMQLRNVLALIPFSMVDKKLRGDCKKTGALQRGETFHAVNLLPVIGDNKLCASGILIPSYRNQLAFIDVFDETLPNANFNWFMSGTSGAGKSVLANSIARSVLETGGTVTIQDIGDSYLAACSSLGGTYINGASLHFNPFANVTSITLAAERIRDQLCILASPNGLLDEVHESLILEAITEYWPSYQQDMRIDHVIDYLKARKDDIARQHSLQISGRIDEITTLLGKYSTKGIYGRFFNSSEPTLQPDLQFVVTDLGDLRKQRDLLTATLFSIMIWNENMMYVTPRSMRKMNITDEGWKLAGGSSPKISDFFDEGYRTARRHNGSYGMVTQSIRDKNLSTAMLAAYDNSAFKFTCMQDAKSFAAFQKEEPHAFNELEWSMIRKFPPAKKARYSAFLLSVGEYSSFHRLILDPLSDSLFSSKGEDFTYRQQRLQQGADIKDILFEMADNDAHKRDIVRALREMTL</sequence>
<feature type="domain" description="TraG P-loop" evidence="1">
    <location>
        <begin position="471"/>
        <end position="744"/>
    </location>
</feature>
<keyword evidence="2" id="KW-0614">Plasmid</keyword>
<organism evidence="2 3">
    <name type="scientific">Pantoea cypripedii</name>
    <name type="common">Pectobacterium cypripedii</name>
    <name type="synonym">Erwinia cypripedii</name>
    <dbReference type="NCBI Taxonomy" id="55209"/>
    <lineage>
        <taxon>Bacteria</taxon>
        <taxon>Pseudomonadati</taxon>
        <taxon>Pseudomonadota</taxon>
        <taxon>Gammaproteobacteria</taxon>
        <taxon>Enterobacterales</taxon>
        <taxon>Erwiniaceae</taxon>
        <taxon>Pantoea</taxon>
    </lineage>
</organism>